<evidence type="ECO:0000313" key="8">
    <source>
        <dbReference type="Proteomes" id="UP000264541"/>
    </source>
</evidence>
<keyword evidence="3" id="KW-0238">DNA-binding</keyword>
<dbReference type="GO" id="GO:0006352">
    <property type="term" value="P:DNA-templated transcription initiation"/>
    <property type="evidence" value="ECO:0007669"/>
    <property type="project" value="InterPro"/>
</dbReference>
<dbReference type="Pfam" id="PF04542">
    <property type="entry name" value="Sigma70_r2"/>
    <property type="match status" value="1"/>
</dbReference>
<name>A0A372LT22_9BACI</name>
<evidence type="ECO:0000259" key="5">
    <source>
        <dbReference type="Pfam" id="PF04542"/>
    </source>
</evidence>
<feature type="domain" description="RNA polymerase sigma-70 region 2" evidence="5">
    <location>
        <begin position="27"/>
        <end position="90"/>
    </location>
</feature>
<dbReference type="InterPro" id="IPR013325">
    <property type="entry name" value="RNA_pol_sigma_r2"/>
</dbReference>
<evidence type="ECO:0000259" key="6">
    <source>
        <dbReference type="Pfam" id="PF08281"/>
    </source>
</evidence>
<evidence type="ECO:0000313" key="7">
    <source>
        <dbReference type="EMBL" id="RFU71047.1"/>
    </source>
</evidence>
<comment type="caution">
    <text evidence="7">The sequence shown here is derived from an EMBL/GenBank/DDBJ whole genome shotgun (WGS) entry which is preliminary data.</text>
</comment>
<protein>
    <submittedName>
        <fullName evidence="7">Sigma-70 family RNA polymerase sigma factor</fullName>
    </submittedName>
</protein>
<dbReference type="SUPFAM" id="SSF88946">
    <property type="entry name" value="Sigma2 domain of RNA polymerase sigma factors"/>
    <property type="match status" value="1"/>
</dbReference>
<dbReference type="InterPro" id="IPR007627">
    <property type="entry name" value="RNA_pol_sigma70_r2"/>
</dbReference>
<evidence type="ECO:0000256" key="1">
    <source>
        <dbReference type="ARBA" id="ARBA00023015"/>
    </source>
</evidence>
<accession>A0A372LT22</accession>
<dbReference type="Pfam" id="PF08281">
    <property type="entry name" value="Sigma70_r4_2"/>
    <property type="match status" value="1"/>
</dbReference>
<keyword evidence="8" id="KW-1185">Reference proteome</keyword>
<dbReference type="AlphaFoldDB" id="A0A372LT22"/>
<evidence type="ECO:0000256" key="2">
    <source>
        <dbReference type="ARBA" id="ARBA00023082"/>
    </source>
</evidence>
<dbReference type="GO" id="GO:0003677">
    <property type="term" value="F:DNA binding"/>
    <property type="evidence" value="ECO:0007669"/>
    <property type="project" value="UniProtKB-KW"/>
</dbReference>
<dbReference type="InterPro" id="IPR013249">
    <property type="entry name" value="RNA_pol_sigma70_r4_t2"/>
</dbReference>
<dbReference type="NCBIfam" id="TIGR02937">
    <property type="entry name" value="sigma70-ECF"/>
    <property type="match status" value="1"/>
</dbReference>
<keyword evidence="1" id="KW-0805">Transcription regulation</keyword>
<dbReference type="Gene3D" id="1.10.10.10">
    <property type="entry name" value="Winged helix-like DNA-binding domain superfamily/Winged helix DNA-binding domain"/>
    <property type="match status" value="1"/>
</dbReference>
<dbReference type="GO" id="GO:0016987">
    <property type="term" value="F:sigma factor activity"/>
    <property type="evidence" value="ECO:0007669"/>
    <property type="project" value="UniProtKB-KW"/>
</dbReference>
<keyword evidence="4" id="KW-0804">Transcription</keyword>
<evidence type="ECO:0000256" key="4">
    <source>
        <dbReference type="ARBA" id="ARBA00023163"/>
    </source>
</evidence>
<keyword evidence="2" id="KW-0731">Sigma factor</keyword>
<proteinExistence type="predicted"/>
<dbReference type="InterPro" id="IPR013324">
    <property type="entry name" value="RNA_pol_sigma_r3/r4-like"/>
</dbReference>
<gene>
    <name evidence="7" type="ORF">D0469_03665</name>
</gene>
<dbReference type="EMBL" id="QVTE01000008">
    <property type="protein sequence ID" value="RFU71047.1"/>
    <property type="molecule type" value="Genomic_DNA"/>
</dbReference>
<dbReference type="InterPro" id="IPR014284">
    <property type="entry name" value="RNA_pol_sigma-70_dom"/>
</dbReference>
<reference evidence="7 8" key="1">
    <citation type="submission" date="2018-08" db="EMBL/GenBank/DDBJ databases">
        <title>Bacillus chawlae sp. nov., Bacillus glennii sp. nov., and Bacillus saganii sp. nov. Isolated from the Vehicle Assembly Building at Kennedy Space Center where the Viking Spacecraft were Assembled.</title>
        <authorList>
            <person name="Seuylemezian A."/>
            <person name="Vaishampayan P."/>
        </authorList>
    </citation>
    <scope>NUCLEOTIDE SEQUENCE [LARGE SCALE GENOMIC DNA]</scope>
    <source>
        <strain evidence="7 8">V47-23a</strain>
    </source>
</reference>
<organism evidence="7 8">
    <name type="scientific">Peribacillus saganii</name>
    <dbReference type="NCBI Taxonomy" id="2303992"/>
    <lineage>
        <taxon>Bacteria</taxon>
        <taxon>Bacillati</taxon>
        <taxon>Bacillota</taxon>
        <taxon>Bacilli</taxon>
        <taxon>Bacillales</taxon>
        <taxon>Bacillaceae</taxon>
        <taxon>Peribacillus</taxon>
    </lineage>
</organism>
<dbReference type="InterPro" id="IPR036388">
    <property type="entry name" value="WH-like_DNA-bd_sf"/>
</dbReference>
<dbReference type="SUPFAM" id="SSF88659">
    <property type="entry name" value="Sigma3 and sigma4 domains of RNA polymerase sigma factors"/>
    <property type="match status" value="1"/>
</dbReference>
<dbReference type="Proteomes" id="UP000264541">
    <property type="component" value="Unassembled WGS sequence"/>
</dbReference>
<feature type="domain" description="RNA polymerase sigma factor 70 region 4 type 2" evidence="6">
    <location>
        <begin position="121"/>
        <end position="173"/>
    </location>
</feature>
<evidence type="ECO:0000256" key="3">
    <source>
        <dbReference type="ARBA" id="ARBA00023125"/>
    </source>
</evidence>
<dbReference type="PANTHER" id="PTHR30385:SF7">
    <property type="entry name" value="RNA POLYMERASE SIGMA FACTOR FLIA"/>
    <property type="match status" value="1"/>
</dbReference>
<dbReference type="PANTHER" id="PTHR30385">
    <property type="entry name" value="SIGMA FACTOR F FLAGELLAR"/>
    <property type="match status" value="1"/>
</dbReference>
<dbReference type="Gene3D" id="1.10.1740.10">
    <property type="match status" value="1"/>
</dbReference>
<sequence>MFRIPGNNRKALFRRLHTLETFSDLAVQYTPLIKSIIRSLSIYKNKEDYFQIGLLALWEAEIKYIPEKGSFLSFAYSIIKGRLLNELKKSHKWEERNQLSFEQSGVVGEGIPFQENFLELEQLDCYCAGLTPNQKQWLILANFHQMSITEIAMHMNSTPSAVKSWRRSALKKLRETIER</sequence>